<dbReference type="Proteomes" id="UP001371456">
    <property type="component" value="Unassembled WGS sequence"/>
</dbReference>
<evidence type="ECO:0000313" key="1">
    <source>
        <dbReference type="EMBL" id="KAK6804874.1"/>
    </source>
</evidence>
<reference evidence="1 2" key="1">
    <citation type="submission" date="2024-02" db="EMBL/GenBank/DDBJ databases">
        <title>de novo genome assembly of Solanum bulbocastanum strain 11H21.</title>
        <authorList>
            <person name="Hosaka A.J."/>
        </authorList>
    </citation>
    <scope>NUCLEOTIDE SEQUENCE [LARGE SCALE GENOMIC DNA]</scope>
    <source>
        <tissue evidence="1">Young leaves</tissue>
    </source>
</reference>
<accession>A0AAN8U724</accession>
<dbReference type="EMBL" id="JBANQN010000001">
    <property type="protein sequence ID" value="KAK6804874.1"/>
    <property type="molecule type" value="Genomic_DNA"/>
</dbReference>
<sequence length="68" mass="7421">MGIEDKTLLCFCHWGKRKKVLPNGSISNGGGITDQVIAKTGVNYEDFVIAVFNRLGIDPSDVAFYSDV</sequence>
<comment type="caution">
    <text evidence="1">The sequence shown here is derived from an EMBL/GenBank/DDBJ whole genome shotgun (WGS) entry which is preliminary data.</text>
</comment>
<gene>
    <name evidence="1" type="ORF">RDI58_002658</name>
</gene>
<dbReference type="AlphaFoldDB" id="A0AAN8U724"/>
<name>A0AAN8U724_SOLBU</name>
<evidence type="ECO:0000313" key="2">
    <source>
        <dbReference type="Proteomes" id="UP001371456"/>
    </source>
</evidence>
<proteinExistence type="predicted"/>
<organism evidence="1 2">
    <name type="scientific">Solanum bulbocastanum</name>
    <name type="common">Wild potato</name>
    <dbReference type="NCBI Taxonomy" id="147425"/>
    <lineage>
        <taxon>Eukaryota</taxon>
        <taxon>Viridiplantae</taxon>
        <taxon>Streptophyta</taxon>
        <taxon>Embryophyta</taxon>
        <taxon>Tracheophyta</taxon>
        <taxon>Spermatophyta</taxon>
        <taxon>Magnoliopsida</taxon>
        <taxon>eudicotyledons</taxon>
        <taxon>Gunneridae</taxon>
        <taxon>Pentapetalae</taxon>
        <taxon>asterids</taxon>
        <taxon>lamiids</taxon>
        <taxon>Solanales</taxon>
        <taxon>Solanaceae</taxon>
        <taxon>Solanoideae</taxon>
        <taxon>Solaneae</taxon>
        <taxon>Solanum</taxon>
    </lineage>
</organism>
<protein>
    <submittedName>
        <fullName evidence="1">Uncharacterized protein</fullName>
    </submittedName>
</protein>
<keyword evidence="2" id="KW-1185">Reference proteome</keyword>